<dbReference type="Proteomes" id="UP000324209">
    <property type="component" value="Chromosome"/>
</dbReference>
<dbReference type="GO" id="GO:0003700">
    <property type="term" value="F:DNA-binding transcription factor activity"/>
    <property type="evidence" value="ECO:0007669"/>
    <property type="project" value="TreeGrafter"/>
</dbReference>
<dbReference type="CDD" id="cd00038">
    <property type="entry name" value="CAP_ED"/>
    <property type="match status" value="1"/>
</dbReference>
<dbReference type="KEGG" id="ock:EXM22_06925"/>
<dbReference type="AlphaFoldDB" id="A0A5C1QMF7"/>
<dbReference type="PROSITE" id="PS50042">
    <property type="entry name" value="CNMP_BINDING_3"/>
    <property type="match status" value="1"/>
</dbReference>
<dbReference type="InterPro" id="IPR012318">
    <property type="entry name" value="HTH_CRP"/>
</dbReference>
<feature type="domain" description="Cyclic nucleotide-binding" evidence="4">
    <location>
        <begin position="25"/>
        <end position="146"/>
    </location>
</feature>
<dbReference type="EMBL" id="CP036150">
    <property type="protein sequence ID" value="QEN07734.1"/>
    <property type="molecule type" value="Genomic_DNA"/>
</dbReference>
<dbReference type="InterPro" id="IPR014710">
    <property type="entry name" value="RmlC-like_jellyroll"/>
</dbReference>
<dbReference type="Pfam" id="PF00027">
    <property type="entry name" value="cNMP_binding"/>
    <property type="match status" value="1"/>
</dbReference>
<proteinExistence type="predicted"/>
<reference evidence="6 7" key="1">
    <citation type="submission" date="2019-02" db="EMBL/GenBank/DDBJ databases">
        <title>Complete Genome Sequence and Methylome Analysis of free living Spirochaetas.</title>
        <authorList>
            <person name="Fomenkov A."/>
            <person name="Dubinina G."/>
            <person name="Leshcheva N."/>
            <person name="Mikheeva N."/>
            <person name="Grabovich M."/>
            <person name="Vincze T."/>
            <person name="Roberts R.J."/>
        </authorList>
    </citation>
    <scope>NUCLEOTIDE SEQUENCE [LARGE SCALE GENOMIC DNA]</scope>
    <source>
        <strain evidence="6 7">K2</strain>
    </source>
</reference>
<evidence type="ECO:0000259" key="5">
    <source>
        <dbReference type="PROSITE" id="PS51063"/>
    </source>
</evidence>
<dbReference type="Pfam" id="PF13545">
    <property type="entry name" value="HTH_Crp_2"/>
    <property type="match status" value="1"/>
</dbReference>
<evidence type="ECO:0000259" key="4">
    <source>
        <dbReference type="PROSITE" id="PS50042"/>
    </source>
</evidence>
<dbReference type="SMART" id="SM00100">
    <property type="entry name" value="cNMP"/>
    <property type="match status" value="1"/>
</dbReference>
<dbReference type="SUPFAM" id="SSF46785">
    <property type="entry name" value="Winged helix' DNA-binding domain"/>
    <property type="match status" value="1"/>
</dbReference>
<dbReference type="Gene3D" id="2.60.120.10">
    <property type="entry name" value="Jelly Rolls"/>
    <property type="match status" value="1"/>
</dbReference>
<dbReference type="GO" id="GO:0005829">
    <property type="term" value="C:cytosol"/>
    <property type="evidence" value="ECO:0007669"/>
    <property type="project" value="TreeGrafter"/>
</dbReference>
<keyword evidence="7" id="KW-1185">Reference proteome</keyword>
<dbReference type="PANTHER" id="PTHR24567:SF28">
    <property type="entry name" value="LISTERIOLYSIN REGULATORY PROTEIN"/>
    <property type="match status" value="1"/>
</dbReference>
<gene>
    <name evidence="6" type="ORF">EXM22_06925</name>
</gene>
<name>A0A5C1QMF7_9SPIO</name>
<dbReference type="SUPFAM" id="SSF51206">
    <property type="entry name" value="cAMP-binding domain-like"/>
    <property type="match status" value="1"/>
</dbReference>
<feature type="domain" description="HTH crp-type" evidence="5">
    <location>
        <begin position="160"/>
        <end position="234"/>
    </location>
</feature>
<evidence type="ECO:0000256" key="2">
    <source>
        <dbReference type="ARBA" id="ARBA00023125"/>
    </source>
</evidence>
<protein>
    <submittedName>
        <fullName evidence="6">Crp/Fnr family transcriptional regulator</fullName>
    </submittedName>
</protein>
<dbReference type="RefSeq" id="WP_149485814.1">
    <property type="nucleotide sequence ID" value="NZ_CP036150.1"/>
</dbReference>
<dbReference type="InterPro" id="IPR050397">
    <property type="entry name" value="Env_Response_Regulators"/>
</dbReference>
<keyword evidence="2" id="KW-0238">DNA-binding</keyword>
<accession>A0A5C1QMF7</accession>
<dbReference type="CDD" id="cd00092">
    <property type="entry name" value="HTH_CRP"/>
    <property type="match status" value="1"/>
</dbReference>
<keyword evidence="1" id="KW-0805">Transcription regulation</keyword>
<dbReference type="InterPro" id="IPR018490">
    <property type="entry name" value="cNMP-bd_dom_sf"/>
</dbReference>
<dbReference type="Gene3D" id="1.10.10.10">
    <property type="entry name" value="Winged helix-like DNA-binding domain superfamily/Winged helix DNA-binding domain"/>
    <property type="match status" value="1"/>
</dbReference>
<keyword evidence="3" id="KW-0804">Transcription</keyword>
<dbReference type="PROSITE" id="PS51063">
    <property type="entry name" value="HTH_CRP_2"/>
    <property type="match status" value="1"/>
</dbReference>
<dbReference type="InterPro" id="IPR000595">
    <property type="entry name" value="cNMP-bd_dom"/>
</dbReference>
<dbReference type="PRINTS" id="PR00034">
    <property type="entry name" value="HTHCRP"/>
</dbReference>
<evidence type="ECO:0000313" key="6">
    <source>
        <dbReference type="EMBL" id="QEN07734.1"/>
    </source>
</evidence>
<dbReference type="InterPro" id="IPR036390">
    <property type="entry name" value="WH_DNA-bd_sf"/>
</dbReference>
<evidence type="ECO:0000256" key="1">
    <source>
        <dbReference type="ARBA" id="ARBA00023015"/>
    </source>
</evidence>
<dbReference type="InterPro" id="IPR036388">
    <property type="entry name" value="WH-like_DNA-bd_sf"/>
</dbReference>
<dbReference type="GO" id="GO:0003677">
    <property type="term" value="F:DNA binding"/>
    <property type="evidence" value="ECO:0007669"/>
    <property type="project" value="UniProtKB-KW"/>
</dbReference>
<sequence length="240" mass="27299">MNVDQGETGLCRTCHNNLCAKKVSIFSSLLDKDIQKIVSLTGHKSYSKGEYLCHEGDISSRLYIVNDGKVKLSKFNKDGKEQILRILSNGSFFGEFYLFSEDEPYNFSAIAISEVKICTLSKSDMDGLLREHPDINRKIMTEISRRLIQTENLVQNLSTNDTNSKVAYVLLELSEKYGITKNNQIHVNIPINREEMASYAGVTRETMSRKLSQFEHLGILQTKGNKTIIILEMDELMNFL</sequence>
<dbReference type="PANTHER" id="PTHR24567">
    <property type="entry name" value="CRP FAMILY TRANSCRIPTIONAL REGULATORY PROTEIN"/>
    <property type="match status" value="1"/>
</dbReference>
<dbReference type="OrthoDB" id="9798104at2"/>
<evidence type="ECO:0000256" key="3">
    <source>
        <dbReference type="ARBA" id="ARBA00023163"/>
    </source>
</evidence>
<organism evidence="6 7">
    <name type="scientific">Oceanispirochaeta crateris</name>
    <dbReference type="NCBI Taxonomy" id="2518645"/>
    <lineage>
        <taxon>Bacteria</taxon>
        <taxon>Pseudomonadati</taxon>
        <taxon>Spirochaetota</taxon>
        <taxon>Spirochaetia</taxon>
        <taxon>Spirochaetales</taxon>
        <taxon>Spirochaetaceae</taxon>
        <taxon>Oceanispirochaeta</taxon>
    </lineage>
</organism>
<dbReference type="SMART" id="SM00419">
    <property type="entry name" value="HTH_CRP"/>
    <property type="match status" value="1"/>
</dbReference>
<evidence type="ECO:0000313" key="7">
    <source>
        <dbReference type="Proteomes" id="UP000324209"/>
    </source>
</evidence>